<name>A0A4R0RYN4_9APHY</name>
<dbReference type="OrthoDB" id="9983919at2759"/>
<dbReference type="Proteomes" id="UP000292702">
    <property type="component" value="Unassembled WGS sequence"/>
</dbReference>
<dbReference type="AlphaFoldDB" id="A0A4R0RYN4"/>
<evidence type="ECO:0000313" key="3">
    <source>
        <dbReference type="Proteomes" id="UP000292702"/>
    </source>
</evidence>
<organism evidence="2 3">
    <name type="scientific">Steccherinum ochraceum</name>
    <dbReference type="NCBI Taxonomy" id="92696"/>
    <lineage>
        <taxon>Eukaryota</taxon>
        <taxon>Fungi</taxon>
        <taxon>Dikarya</taxon>
        <taxon>Basidiomycota</taxon>
        <taxon>Agaricomycotina</taxon>
        <taxon>Agaricomycetes</taxon>
        <taxon>Polyporales</taxon>
        <taxon>Steccherinaceae</taxon>
        <taxon>Steccherinum</taxon>
    </lineage>
</organism>
<evidence type="ECO:0000313" key="2">
    <source>
        <dbReference type="EMBL" id="TCD68274.1"/>
    </source>
</evidence>
<dbReference type="InterPro" id="IPR012312">
    <property type="entry name" value="Hemerythrin-like"/>
</dbReference>
<dbReference type="PANTHER" id="PTHR35585:SF1">
    <property type="entry name" value="HHE DOMAIN PROTEIN (AFU_ORTHOLOGUE AFUA_4G00730)"/>
    <property type="match status" value="1"/>
</dbReference>
<comment type="caution">
    <text evidence="2">The sequence shown here is derived from an EMBL/GenBank/DDBJ whole genome shotgun (WGS) entry which is preliminary data.</text>
</comment>
<sequence length="255" mass="29174">MNMIQDCPRALDRRLRRVTSWNDSWLAGGKTNTLSSQLSSHPKHGDLVFVPAIMSFKMDITRELKIDHDNIRDLLKRYKACDDPGQRKAIANTLIREMVIHGDAQEETLKKHFASTEIEGTFATSEGKSPAAQNHAQVRETLQKSELEKPTEGQFDEVFKRLATIFVEHADEREKNLFPKIRELLSPEDNNKLAREFLRARIAVAPRALPRVYDSTNCMPEPPTNLQGKTKVHLDKEIKTIGTRKFVDMKYSHAI</sequence>
<evidence type="ECO:0000259" key="1">
    <source>
        <dbReference type="Pfam" id="PF01814"/>
    </source>
</evidence>
<dbReference type="EMBL" id="RWJN01000071">
    <property type="protein sequence ID" value="TCD68274.1"/>
    <property type="molecule type" value="Genomic_DNA"/>
</dbReference>
<dbReference type="Pfam" id="PF01814">
    <property type="entry name" value="Hemerythrin"/>
    <property type="match status" value="1"/>
</dbReference>
<gene>
    <name evidence="2" type="ORF">EIP91_011240</name>
</gene>
<reference evidence="2 3" key="1">
    <citation type="submission" date="2018-11" db="EMBL/GenBank/DDBJ databases">
        <title>Genome assembly of Steccherinum ochraceum LE-BIN_3174, the white-rot fungus of the Steccherinaceae family (The Residual Polyporoid clade, Polyporales, Basidiomycota).</title>
        <authorList>
            <person name="Fedorova T.V."/>
            <person name="Glazunova O.A."/>
            <person name="Landesman E.O."/>
            <person name="Moiseenko K.V."/>
            <person name="Psurtseva N.V."/>
            <person name="Savinova O.S."/>
            <person name="Shakhova N.V."/>
            <person name="Tyazhelova T.V."/>
            <person name="Vasina D.V."/>
        </authorList>
    </citation>
    <scope>NUCLEOTIDE SEQUENCE [LARGE SCALE GENOMIC DNA]</scope>
    <source>
        <strain evidence="2 3">LE-BIN_3174</strain>
    </source>
</reference>
<keyword evidence="3" id="KW-1185">Reference proteome</keyword>
<dbReference type="STRING" id="92696.A0A4R0RYN4"/>
<feature type="domain" description="Hemerythrin-like" evidence="1">
    <location>
        <begin position="60"/>
        <end position="181"/>
    </location>
</feature>
<dbReference type="PANTHER" id="PTHR35585">
    <property type="entry name" value="HHE DOMAIN PROTEIN (AFU_ORTHOLOGUE AFUA_4G00730)"/>
    <property type="match status" value="1"/>
</dbReference>
<proteinExistence type="predicted"/>
<accession>A0A4R0RYN4</accession>
<protein>
    <recommendedName>
        <fullName evidence="1">Hemerythrin-like domain-containing protein</fullName>
    </recommendedName>
</protein>